<feature type="domain" description="PAS" evidence="6">
    <location>
        <begin position="126"/>
        <end position="196"/>
    </location>
</feature>
<dbReference type="PROSITE" id="PS50112">
    <property type="entry name" value="PAS"/>
    <property type="match status" value="1"/>
</dbReference>
<dbReference type="PROSITE" id="PS50113">
    <property type="entry name" value="PAC"/>
    <property type="match status" value="1"/>
</dbReference>
<keyword evidence="1" id="KW-0808">Transferase</keyword>
<dbReference type="Pfam" id="PF08448">
    <property type="entry name" value="PAS_4"/>
    <property type="match status" value="1"/>
</dbReference>
<evidence type="ECO:0000256" key="2">
    <source>
        <dbReference type="ARBA" id="ARBA00022777"/>
    </source>
</evidence>
<dbReference type="NCBIfam" id="TIGR00229">
    <property type="entry name" value="sensory_box"/>
    <property type="match status" value="1"/>
</dbReference>
<accession>A0ABU3PH11</accession>
<evidence type="ECO:0000256" key="4">
    <source>
        <dbReference type="SAM" id="Coils"/>
    </source>
</evidence>
<comment type="caution">
    <text evidence="8">The sequence shown here is derived from an EMBL/GenBank/DDBJ whole genome shotgun (WGS) entry which is preliminary data.</text>
</comment>
<evidence type="ECO:0000313" key="9">
    <source>
        <dbReference type="Proteomes" id="UP001246372"/>
    </source>
</evidence>
<dbReference type="InterPro" id="IPR000014">
    <property type="entry name" value="PAS"/>
</dbReference>
<dbReference type="InterPro" id="IPR005467">
    <property type="entry name" value="His_kinase_dom"/>
</dbReference>
<dbReference type="InterPro" id="IPR003594">
    <property type="entry name" value="HATPase_dom"/>
</dbReference>
<dbReference type="Gene3D" id="3.30.565.10">
    <property type="entry name" value="Histidine kinase-like ATPase, C-terminal domain"/>
    <property type="match status" value="1"/>
</dbReference>
<dbReference type="InterPro" id="IPR000700">
    <property type="entry name" value="PAS-assoc_C"/>
</dbReference>
<dbReference type="Gene3D" id="1.20.5.1930">
    <property type="match status" value="1"/>
</dbReference>
<evidence type="ECO:0000259" key="6">
    <source>
        <dbReference type="PROSITE" id="PS50112"/>
    </source>
</evidence>
<dbReference type="InterPro" id="IPR036890">
    <property type="entry name" value="HATPase_C_sf"/>
</dbReference>
<dbReference type="SMART" id="SM00387">
    <property type="entry name" value="HATPase_c"/>
    <property type="match status" value="1"/>
</dbReference>
<keyword evidence="3" id="KW-0902">Two-component regulatory system</keyword>
<evidence type="ECO:0000259" key="7">
    <source>
        <dbReference type="PROSITE" id="PS50113"/>
    </source>
</evidence>
<dbReference type="InterPro" id="IPR035965">
    <property type="entry name" value="PAS-like_dom_sf"/>
</dbReference>
<organism evidence="8 9">
    <name type="scientific">Roseateles aquae</name>
    <dbReference type="NCBI Taxonomy" id="3077235"/>
    <lineage>
        <taxon>Bacteria</taxon>
        <taxon>Pseudomonadati</taxon>
        <taxon>Pseudomonadota</taxon>
        <taxon>Betaproteobacteria</taxon>
        <taxon>Burkholderiales</taxon>
        <taxon>Sphaerotilaceae</taxon>
        <taxon>Roseateles</taxon>
    </lineage>
</organism>
<dbReference type="Pfam" id="PF02518">
    <property type="entry name" value="HATPase_c"/>
    <property type="match status" value="1"/>
</dbReference>
<dbReference type="EMBL" id="JAVXZY010000010">
    <property type="protein sequence ID" value="MDT9001662.1"/>
    <property type="molecule type" value="Genomic_DNA"/>
</dbReference>
<feature type="coiled-coil region" evidence="4">
    <location>
        <begin position="283"/>
        <end position="310"/>
    </location>
</feature>
<feature type="domain" description="Histidine kinase" evidence="5">
    <location>
        <begin position="252"/>
        <end position="448"/>
    </location>
</feature>
<evidence type="ECO:0000313" key="8">
    <source>
        <dbReference type="EMBL" id="MDT9001662.1"/>
    </source>
</evidence>
<dbReference type="InterPro" id="IPR011712">
    <property type="entry name" value="Sig_transdc_His_kin_sub3_dim/P"/>
</dbReference>
<gene>
    <name evidence="8" type="ORF">RQP53_20465</name>
</gene>
<keyword evidence="4" id="KW-0175">Coiled coil</keyword>
<dbReference type="CDD" id="cd16917">
    <property type="entry name" value="HATPase_UhpB-NarQ-NarX-like"/>
    <property type="match status" value="1"/>
</dbReference>
<proteinExistence type="predicted"/>
<dbReference type="GO" id="GO:0016301">
    <property type="term" value="F:kinase activity"/>
    <property type="evidence" value="ECO:0007669"/>
    <property type="project" value="UniProtKB-KW"/>
</dbReference>
<dbReference type="Pfam" id="PF07730">
    <property type="entry name" value="HisKA_3"/>
    <property type="match status" value="1"/>
</dbReference>
<evidence type="ECO:0000256" key="1">
    <source>
        <dbReference type="ARBA" id="ARBA00022679"/>
    </source>
</evidence>
<dbReference type="CDD" id="cd00130">
    <property type="entry name" value="PAS"/>
    <property type="match status" value="2"/>
</dbReference>
<dbReference type="Gene3D" id="3.30.450.20">
    <property type="entry name" value="PAS domain"/>
    <property type="match status" value="2"/>
</dbReference>
<evidence type="ECO:0000259" key="5">
    <source>
        <dbReference type="PROSITE" id="PS50109"/>
    </source>
</evidence>
<keyword evidence="9" id="KW-1185">Reference proteome</keyword>
<dbReference type="RefSeq" id="WP_315652543.1">
    <property type="nucleotide sequence ID" value="NZ_JAVXZY010000010.1"/>
</dbReference>
<dbReference type="PROSITE" id="PS50109">
    <property type="entry name" value="HIS_KIN"/>
    <property type="match status" value="1"/>
</dbReference>
<dbReference type="Proteomes" id="UP001246372">
    <property type="component" value="Unassembled WGS sequence"/>
</dbReference>
<evidence type="ECO:0000256" key="3">
    <source>
        <dbReference type="ARBA" id="ARBA00023012"/>
    </source>
</evidence>
<keyword evidence="2 8" id="KW-0418">Kinase</keyword>
<dbReference type="InterPro" id="IPR050482">
    <property type="entry name" value="Sensor_HK_TwoCompSys"/>
</dbReference>
<protein>
    <submittedName>
        <fullName evidence="8">Histidine kinase</fullName>
    </submittedName>
</protein>
<dbReference type="PANTHER" id="PTHR24421">
    <property type="entry name" value="NITRATE/NITRITE SENSOR PROTEIN NARX-RELATED"/>
    <property type="match status" value="1"/>
</dbReference>
<dbReference type="SMART" id="SM00091">
    <property type="entry name" value="PAS"/>
    <property type="match status" value="2"/>
</dbReference>
<sequence length="458" mass="50865">MIEVSMEGLDQQAIFDMIPAAVCVLTVDGGANTVNEAFSRMLGRPRLDLLRQGWVNPFDQASRDTLLEALTRPQDFSCTLQVRPEGGARAADLRYELKGRWSLILRMHVCVLSHKVRSVPPRPLKEAERFRLVANTIPALIAYYSVDGYCCFANRQYARTYGKSEASVVGLHYVEIIGEQAANEIRPILDEGVRYNRAMSYARQRIEPDGGKRWIEVNVLPQLGSDGKACGSFVVVTEISKHRLAPERERARIARELHDGIAQWLVSLQFVVESAVVQVETGSNEALQTLEAAQNQLRNVLREVRRISHDLLPSALDSSGLAAALDQLAREFQRRSQLQLDLRIDDLPRLSREVSTAVYRVGQEALGNIERHARASRVSIVLRHGRQGLTLRVSDDGCGFDAARALRGGQVGLGLASMRERIESLAGRFHVDSVRGRTTVIAILPAFSLQDSDGETGH</sequence>
<dbReference type="Pfam" id="PF13188">
    <property type="entry name" value="PAS_8"/>
    <property type="match status" value="1"/>
</dbReference>
<dbReference type="SUPFAM" id="SSF55874">
    <property type="entry name" value="ATPase domain of HSP90 chaperone/DNA topoisomerase II/histidine kinase"/>
    <property type="match status" value="1"/>
</dbReference>
<dbReference type="InterPro" id="IPR013656">
    <property type="entry name" value="PAS_4"/>
</dbReference>
<feature type="domain" description="PAC" evidence="7">
    <location>
        <begin position="199"/>
        <end position="251"/>
    </location>
</feature>
<name>A0ABU3PH11_9BURK</name>
<reference evidence="8" key="1">
    <citation type="submission" date="2023-09" db="EMBL/GenBank/DDBJ databases">
        <title>Paucibacter sp. APW11 Genome sequencing and assembly.</title>
        <authorList>
            <person name="Kim I."/>
        </authorList>
    </citation>
    <scope>NUCLEOTIDE SEQUENCE</scope>
    <source>
        <strain evidence="8">APW11</strain>
    </source>
</reference>
<dbReference type="SUPFAM" id="SSF55785">
    <property type="entry name" value="PYP-like sensor domain (PAS domain)"/>
    <property type="match status" value="2"/>
</dbReference>